<evidence type="ECO:0000313" key="5">
    <source>
        <dbReference type="Proteomes" id="UP001516400"/>
    </source>
</evidence>
<keyword evidence="2" id="KW-0732">Signal</keyword>
<dbReference type="Proteomes" id="UP001516400">
    <property type="component" value="Unassembled WGS sequence"/>
</dbReference>
<evidence type="ECO:0000256" key="1">
    <source>
        <dbReference type="ARBA" id="ARBA00022614"/>
    </source>
</evidence>
<dbReference type="EMBL" id="JABFTP020000124">
    <property type="protein sequence ID" value="KAL3279502.1"/>
    <property type="molecule type" value="Genomic_DNA"/>
</dbReference>
<comment type="caution">
    <text evidence="4">The sequence shown here is derived from an EMBL/GenBank/DDBJ whole genome shotgun (WGS) entry which is preliminary data.</text>
</comment>
<keyword evidence="5" id="KW-1185">Reference proteome</keyword>
<dbReference type="SUPFAM" id="SSF52047">
    <property type="entry name" value="RNI-like"/>
    <property type="match status" value="2"/>
</dbReference>
<feature type="non-terminal residue" evidence="4">
    <location>
        <position position="1"/>
    </location>
</feature>
<evidence type="ECO:0000313" key="4">
    <source>
        <dbReference type="EMBL" id="KAL3279502.1"/>
    </source>
</evidence>
<keyword evidence="3" id="KW-0677">Repeat</keyword>
<dbReference type="InterPro" id="IPR032675">
    <property type="entry name" value="LRR_dom_sf"/>
</dbReference>
<dbReference type="SMART" id="SM00364">
    <property type="entry name" value="LRR_BAC"/>
    <property type="match status" value="6"/>
</dbReference>
<dbReference type="InterPro" id="IPR003591">
    <property type="entry name" value="Leu-rich_rpt_typical-subtyp"/>
</dbReference>
<dbReference type="SMART" id="SM00369">
    <property type="entry name" value="LRR_TYP"/>
    <property type="match status" value="14"/>
</dbReference>
<dbReference type="SUPFAM" id="SSF52058">
    <property type="entry name" value="L domain-like"/>
    <property type="match status" value="1"/>
</dbReference>
<evidence type="ECO:0008006" key="6">
    <source>
        <dbReference type="Google" id="ProtNLM"/>
    </source>
</evidence>
<dbReference type="PANTHER" id="PTHR24373">
    <property type="entry name" value="SLIT RELATED LEUCINE-RICH REPEAT NEURONAL PROTEIN"/>
    <property type="match status" value="1"/>
</dbReference>
<reference evidence="4 5" key="1">
    <citation type="journal article" date="2021" name="BMC Biol.">
        <title>Horizontally acquired antibacterial genes associated with adaptive radiation of ladybird beetles.</title>
        <authorList>
            <person name="Li H.S."/>
            <person name="Tang X.F."/>
            <person name="Huang Y.H."/>
            <person name="Xu Z.Y."/>
            <person name="Chen M.L."/>
            <person name="Du X.Y."/>
            <person name="Qiu B.Y."/>
            <person name="Chen P.T."/>
            <person name="Zhang W."/>
            <person name="Slipinski A."/>
            <person name="Escalona H.E."/>
            <person name="Waterhouse R.M."/>
            <person name="Zwick A."/>
            <person name="Pang H."/>
        </authorList>
    </citation>
    <scope>NUCLEOTIDE SEQUENCE [LARGE SCALE GENOMIC DNA]</scope>
    <source>
        <strain evidence="4">SYSU2018</strain>
    </source>
</reference>
<dbReference type="PANTHER" id="PTHR24373:SF370">
    <property type="entry name" value="FISH-LIPS, ISOFORM E"/>
    <property type="match status" value="1"/>
</dbReference>
<dbReference type="SMART" id="SM00365">
    <property type="entry name" value="LRR_SD22"/>
    <property type="match status" value="8"/>
</dbReference>
<evidence type="ECO:0000256" key="2">
    <source>
        <dbReference type="ARBA" id="ARBA00022729"/>
    </source>
</evidence>
<gene>
    <name evidence="4" type="ORF">HHI36_017011</name>
</gene>
<dbReference type="AlphaFoldDB" id="A0ABD2NLD6"/>
<keyword evidence="1" id="KW-0433">Leucine-rich repeat</keyword>
<dbReference type="Pfam" id="PF13855">
    <property type="entry name" value="LRR_8"/>
    <property type="match status" value="4"/>
</dbReference>
<sequence>FSQGDIHSSLEEIYLSFNYIKSIRQHTFVELPNLMQILLDDNKIESIERKSFMNLESLKRLNLKGNKITKIPYEAFQNLPDLEHLDVSYNKLENFDFSMFDQVGTLSMFHVNMSHNRLRNLHFGSTEAEFGSNGVHTNIKVLDLSFNNISTIAKGFFKPSELSLTHLYMSSNKILNASMEVFGNMPHLQLLDISDNMIYELDFDTFRNTKRLQILDVSNNRIADVPNDLFRFLKEIRIVNLSRNRLRALPDNLFREDGIEHLDLSHNLIGKLPLSSFSISAALNLDELNLSWNSISSLSHGGMLSRFKSLNWLDLSYNRLAQIDAGTFRELPRLLNLDLSNNIQLTLEPYGYTFQGLEDSLLHLNLDNVSLSQVPILPTPRLVSLSLAHNYLPSVPPEMATNLSSLCELNLSNNDLSSVPIVTHSLPELRYLSMADNPITTLSNTSLLGVADSLKELDIRDLDIRELEGGAFCKLNSLRTLSINFYRNIKNFNIPKLLTNNCGLEELEINVETNTEENLDREMAGSFPFKLRNITFSGTGLKKLGQNVLKGIKSPVFHLSLQNTSISTLNSAFFKNFGDAENITIDVRDNPSLKVLQNPSTGNEPGLYKKTFLIDLQISGSSWNCDCELGWVEVWLRKKRQYICGDAMSQSSSFSNFEYTCRHVDDYMRNAQCSNRNNQSLIEVLKTDIECGWSSGLALSFSKIFLIIAVFSTWMTN</sequence>
<dbReference type="InterPro" id="IPR050328">
    <property type="entry name" value="Dev_Immune_Receptor"/>
</dbReference>
<dbReference type="Gene3D" id="3.80.10.10">
    <property type="entry name" value="Ribonuclease Inhibitor"/>
    <property type="match status" value="4"/>
</dbReference>
<dbReference type="InterPro" id="IPR001611">
    <property type="entry name" value="Leu-rich_rpt"/>
</dbReference>
<protein>
    <recommendedName>
        <fullName evidence="6">Chaoptin</fullName>
    </recommendedName>
</protein>
<accession>A0ABD2NLD6</accession>
<dbReference type="PROSITE" id="PS51450">
    <property type="entry name" value="LRR"/>
    <property type="match status" value="8"/>
</dbReference>
<organism evidence="4 5">
    <name type="scientific">Cryptolaemus montrouzieri</name>
    <dbReference type="NCBI Taxonomy" id="559131"/>
    <lineage>
        <taxon>Eukaryota</taxon>
        <taxon>Metazoa</taxon>
        <taxon>Ecdysozoa</taxon>
        <taxon>Arthropoda</taxon>
        <taxon>Hexapoda</taxon>
        <taxon>Insecta</taxon>
        <taxon>Pterygota</taxon>
        <taxon>Neoptera</taxon>
        <taxon>Endopterygota</taxon>
        <taxon>Coleoptera</taxon>
        <taxon>Polyphaga</taxon>
        <taxon>Cucujiformia</taxon>
        <taxon>Coccinelloidea</taxon>
        <taxon>Coccinellidae</taxon>
        <taxon>Scymninae</taxon>
        <taxon>Scymnini</taxon>
        <taxon>Cryptolaemus</taxon>
    </lineage>
</organism>
<proteinExistence type="predicted"/>
<name>A0ABD2NLD6_9CUCU</name>
<evidence type="ECO:0000256" key="3">
    <source>
        <dbReference type="ARBA" id="ARBA00022737"/>
    </source>
</evidence>